<organism evidence="1 2">
    <name type="scientific">Vibrio artabrorum</name>
    <dbReference type="NCBI Taxonomy" id="446374"/>
    <lineage>
        <taxon>Bacteria</taxon>
        <taxon>Pseudomonadati</taxon>
        <taxon>Pseudomonadota</taxon>
        <taxon>Gammaproteobacteria</taxon>
        <taxon>Vibrionales</taxon>
        <taxon>Vibrionaceae</taxon>
        <taxon>Vibrio</taxon>
    </lineage>
</organism>
<dbReference type="RefSeq" id="WP_290334785.1">
    <property type="nucleotide sequence ID" value="NZ_JAUFQY010000001.1"/>
</dbReference>
<sequence>MNAYFVKHPNEQRSLHEVVEIKEDMVTNFQTMKQLSQFDMDYRRNMTQLKSLLLSKQ</sequence>
<dbReference type="EMBL" id="JAUFQY010000001">
    <property type="protein sequence ID" value="MDN3700733.1"/>
    <property type="molecule type" value="Genomic_DNA"/>
</dbReference>
<comment type="caution">
    <text evidence="1">The sequence shown here is derived from an EMBL/GenBank/DDBJ whole genome shotgun (WGS) entry which is preliminary data.</text>
</comment>
<accession>A0ABT8CG72</accession>
<proteinExistence type="predicted"/>
<reference evidence="2" key="1">
    <citation type="journal article" date="2019" name="Int. J. Syst. Evol. Microbiol.">
        <title>The Global Catalogue of Microorganisms (GCM) 10K type strain sequencing project: providing services to taxonomists for standard genome sequencing and annotation.</title>
        <authorList>
            <consortium name="The Broad Institute Genomics Platform"/>
            <consortium name="The Broad Institute Genome Sequencing Center for Infectious Disease"/>
            <person name="Wu L."/>
            <person name="Ma J."/>
        </authorList>
    </citation>
    <scope>NUCLEOTIDE SEQUENCE [LARGE SCALE GENOMIC DNA]</scope>
    <source>
        <strain evidence="2">CECT 7226</strain>
    </source>
</reference>
<keyword evidence="2" id="KW-1185">Reference proteome</keyword>
<evidence type="ECO:0000313" key="2">
    <source>
        <dbReference type="Proteomes" id="UP001223712"/>
    </source>
</evidence>
<evidence type="ECO:0000313" key="1">
    <source>
        <dbReference type="EMBL" id="MDN3700733.1"/>
    </source>
</evidence>
<protein>
    <submittedName>
        <fullName evidence="1">Uncharacterized protein</fullName>
    </submittedName>
</protein>
<dbReference type="Proteomes" id="UP001223712">
    <property type="component" value="Unassembled WGS sequence"/>
</dbReference>
<name>A0ABT8CG72_9VIBR</name>
<gene>
    <name evidence="1" type="ORF">QWY96_07195</name>
</gene>